<evidence type="ECO:0000313" key="1">
    <source>
        <dbReference type="EMBL" id="ETL86454.1"/>
    </source>
</evidence>
<dbReference type="AlphaFoldDB" id="W2MVC5"/>
<sequence>MKTCNQSGNPFVSHPGYANPLDITTKKQESVAGVQALFDPL</sequence>
<evidence type="ECO:0000313" key="2">
    <source>
        <dbReference type="EMBL" id="ETM39598.1"/>
    </source>
</evidence>
<dbReference type="Proteomes" id="UP000054532">
    <property type="component" value="Unassembled WGS sequence"/>
</dbReference>
<protein>
    <submittedName>
        <fullName evidence="2">Uncharacterized protein</fullName>
    </submittedName>
</protein>
<reference evidence="2" key="2">
    <citation type="submission" date="2013-11" db="EMBL/GenBank/DDBJ databases">
        <title>The Genome Sequence of Phytophthora parasitica IAC_01/95.</title>
        <authorList>
            <consortium name="The Broad Institute Genomics Platform"/>
            <person name="Russ C."/>
            <person name="Tyler B."/>
            <person name="Panabieres F."/>
            <person name="Shan W."/>
            <person name="Tripathy S."/>
            <person name="Grunwald N."/>
            <person name="Machado M."/>
            <person name="Johnson C.S."/>
            <person name="Arredondo F."/>
            <person name="Hong C."/>
            <person name="Coffey M."/>
            <person name="Young S.K."/>
            <person name="Zeng Q."/>
            <person name="Gargeya S."/>
            <person name="Fitzgerald M."/>
            <person name="Abouelleil A."/>
            <person name="Alvarado L."/>
            <person name="Chapman S.B."/>
            <person name="Gainer-Dewar J."/>
            <person name="Goldberg J."/>
            <person name="Griggs A."/>
            <person name="Gujja S."/>
            <person name="Hansen M."/>
            <person name="Howarth C."/>
            <person name="Imamovic A."/>
            <person name="Ireland A."/>
            <person name="Larimer J."/>
            <person name="McCowan C."/>
            <person name="Murphy C."/>
            <person name="Pearson M."/>
            <person name="Poon T.W."/>
            <person name="Priest M."/>
            <person name="Roberts A."/>
            <person name="Saif S."/>
            <person name="Shea T."/>
            <person name="Sykes S."/>
            <person name="Wortman J."/>
            <person name="Nusbaum C."/>
            <person name="Birren B."/>
        </authorList>
    </citation>
    <scope>NUCLEOTIDE SEQUENCE [LARGE SCALE GENOMIC DNA]</scope>
    <source>
        <strain evidence="2">IAC_01/95</strain>
    </source>
</reference>
<accession>W2MVC5</accession>
<name>W2MVC5_PHYNI</name>
<gene>
    <name evidence="2" type="ORF">L914_14261</name>
    <name evidence="1" type="ORF">L917_14114</name>
</gene>
<proteinExistence type="predicted"/>
<reference evidence="1" key="1">
    <citation type="submission" date="2013-11" db="EMBL/GenBank/DDBJ databases">
        <title>The Genome Sequence of Phytophthora parasitica CHvinca01.</title>
        <authorList>
            <consortium name="The Broad Institute Genomics Platform"/>
            <person name="Russ C."/>
            <person name="Tyler B."/>
            <person name="Panabieres F."/>
            <person name="Shan W."/>
            <person name="Tripathy S."/>
            <person name="Grunwald N."/>
            <person name="Machado M."/>
            <person name="Johnson C.S."/>
            <person name="Arredondo F."/>
            <person name="Hong C."/>
            <person name="Coffey M."/>
            <person name="Young S.K."/>
            <person name="Zeng Q."/>
            <person name="Gargeya S."/>
            <person name="Fitzgerald M."/>
            <person name="Abouelleil A."/>
            <person name="Alvarado L."/>
            <person name="Chapman S.B."/>
            <person name="Gainer-Dewar J."/>
            <person name="Goldberg J."/>
            <person name="Griggs A."/>
            <person name="Gujja S."/>
            <person name="Hansen M."/>
            <person name="Howarth C."/>
            <person name="Imamovic A."/>
            <person name="Ireland A."/>
            <person name="Larimer J."/>
            <person name="McCowan C."/>
            <person name="Murphy C."/>
            <person name="Pearson M."/>
            <person name="Poon T.W."/>
            <person name="Priest M."/>
            <person name="Roberts A."/>
            <person name="Saif S."/>
            <person name="Shea T."/>
            <person name="Sykes S."/>
            <person name="Wortman J."/>
            <person name="Nusbaum C."/>
            <person name="Birren B."/>
        </authorList>
    </citation>
    <scope>NUCLEOTIDE SEQUENCE [LARGE SCALE GENOMIC DNA]</scope>
    <source>
        <strain evidence="1">CHvinca01</strain>
    </source>
</reference>
<dbReference type="EMBL" id="KI681276">
    <property type="protein sequence ID" value="ETL86454.1"/>
    <property type="molecule type" value="Genomic_DNA"/>
</dbReference>
<dbReference type="EMBL" id="KI694534">
    <property type="protein sequence ID" value="ETM39598.1"/>
    <property type="molecule type" value="Genomic_DNA"/>
</dbReference>
<dbReference type="Proteomes" id="UP000054423">
    <property type="component" value="Unassembled WGS sequence"/>
</dbReference>
<organism evidence="2">
    <name type="scientific">Phytophthora nicotianae</name>
    <name type="common">Potato buckeye rot agent</name>
    <name type="synonym">Phytophthora parasitica</name>
    <dbReference type="NCBI Taxonomy" id="4792"/>
    <lineage>
        <taxon>Eukaryota</taxon>
        <taxon>Sar</taxon>
        <taxon>Stramenopiles</taxon>
        <taxon>Oomycota</taxon>
        <taxon>Peronosporomycetes</taxon>
        <taxon>Peronosporales</taxon>
        <taxon>Peronosporaceae</taxon>
        <taxon>Phytophthora</taxon>
    </lineage>
</organism>